<keyword evidence="1" id="KW-0812">Transmembrane</keyword>
<dbReference type="Gene3D" id="2.60.40.1120">
    <property type="entry name" value="Carboxypeptidase-like, regulatory domain"/>
    <property type="match status" value="1"/>
</dbReference>
<feature type="transmembrane region" description="Helical" evidence="1">
    <location>
        <begin position="79"/>
        <end position="99"/>
    </location>
</feature>
<name>A0ABW4IBI0_9SPHI</name>
<keyword evidence="1" id="KW-0472">Membrane</keyword>
<dbReference type="Gene3D" id="3.30.1150.10">
    <property type="match status" value="1"/>
</dbReference>
<dbReference type="Pfam" id="PF03544">
    <property type="entry name" value="TonB_C"/>
    <property type="match status" value="1"/>
</dbReference>
<organism evidence="3 4">
    <name type="scientific">Pseudopedobacter beijingensis</name>
    <dbReference type="NCBI Taxonomy" id="1207056"/>
    <lineage>
        <taxon>Bacteria</taxon>
        <taxon>Pseudomonadati</taxon>
        <taxon>Bacteroidota</taxon>
        <taxon>Sphingobacteriia</taxon>
        <taxon>Sphingobacteriales</taxon>
        <taxon>Sphingobacteriaceae</taxon>
        <taxon>Pseudopedobacter</taxon>
    </lineage>
</organism>
<gene>
    <name evidence="3" type="ORF">ACFSAH_05465</name>
</gene>
<sequence length="416" mass="46086">MNKDIQDIELIKKYVNGELDTKTMHELEKKALDDPFLLEALEGYEHFPDSTNNITELKVRLQNRLQTKTQKPTVETKKFHYWSIAASVVILIGLATMYLNQPKEINFAETDKLPTVPTPSLTQKKGADSSFISQDVPRETKLNDIISEAELAASKKRNPVKETNEDPDLLSSEIVVEPVSRTSNKKLIASSNEKKNINYNSKENSSKDLAPISLSAASPPAAATAKLSREIIIIDSTITKGIITDVNTSKPIYGAILKDIKTNIKVLTNENGEYTFPFKAGKITITAAGYESKDVDLKSFLESTNINLKPKTAETADPLTVYVGNLRKSTSAKPSEGWSAFKKYLNDNNELESGETGQVIVEFIIKPNGELADFKILKSLSKLADARAIDLIKNYHSWTGAADGYANRVKVSVRFK</sequence>
<dbReference type="Proteomes" id="UP001597118">
    <property type="component" value="Unassembled WGS sequence"/>
</dbReference>
<evidence type="ECO:0000259" key="2">
    <source>
        <dbReference type="Pfam" id="PF03544"/>
    </source>
</evidence>
<proteinExistence type="predicted"/>
<reference evidence="4" key="1">
    <citation type="journal article" date="2019" name="Int. J. Syst. Evol. Microbiol.">
        <title>The Global Catalogue of Microorganisms (GCM) 10K type strain sequencing project: providing services to taxonomists for standard genome sequencing and annotation.</title>
        <authorList>
            <consortium name="The Broad Institute Genomics Platform"/>
            <consortium name="The Broad Institute Genome Sequencing Center for Infectious Disease"/>
            <person name="Wu L."/>
            <person name="Ma J."/>
        </authorList>
    </citation>
    <scope>NUCLEOTIDE SEQUENCE [LARGE SCALE GENOMIC DNA]</scope>
    <source>
        <strain evidence="4">CCUG 53762</strain>
    </source>
</reference>
<accession>A0ABW4IBI0</accession>
<dbReference type="SUPFAM" id="SSF74653">
    <property type="entry name" value="TolA/TonB C-terminal domain"/>
    <property type="match status" value="1"/>
</dbReference>
<keyword evidence="1" id="KW-1133">Transmembrane helix</keyword>
<evidence type="ECO:0000256" key="1">
    <source>
        <dbReference type="SAM" id="Phobius"/>
    </source>
</evidence>
<dbReference type="InterPro" id="IPR037682">
    <property type="entry name" value="TonB_C"/>
</dbReference>
<protein>
    <submittedName>
        <fullName evidence="3">Energy transducer TonB</fullName>
    </submittedName>
</protein>
<dbReference type="EMBL" id="JBHUDG010000004">
    <property type="protein sequence ID" value="MFD1629317.1"/>
    <property type="molecule type" value="Genomic_DNA"/>
</dbReference>
<dbReference type="RefSeq" id="WP_379661697.1">
    <property type="nucleotide sequence ID" value="NZ_JBHUDG010000004.1"/>
</dbReference>
<comment type="caution">
    <text evidence="3">The sequence shown here is derived from an EMBL/GenBank/DDBJ whole genome shotgun (WGS) entry which is preliminary data.</text>
</comment>
<feature type="domain" description="TonB C-terminal" evidence="2">
    <location>
        <begin position="352"/>
        <end position="416"/>
    </location>
</feature>
<keyword evidence="4" id="KW-1185">Reference proteome</keyword>
<dbReference type="InterPro" id="IPR008969">
    <property type="entry name" value="CarboxyPept-like_regulatory"/>
</dbReference>
<dbReference type="SUPFAM" id="SSF49464">
    <property type="entry name" value="Carboxypeptidase regulatory domain-like"/>
    <property type="match status" value="1"/>
</dbReference>
<evidence type="ECO:0000313" key="4">
    <source>
        <dbReference type="Proteomes" id="UP001597118"/>
    </source>
</evidence>
<evidence type="ECO:0000313" key="3">
    <source>
        <dbReference type="EMBL" id="MFD1629317.1"/>
    </source>
</evidence>